<accession>A0A4Z1RLJ8</accession>
<reference evidence="7 8" key="1">
    <citation type="submission" date="2019-01" db="EMBL/GenBank/DDBJ databases">
        <authorList>
            <person name="Zhang S."/>
        </authorList>
    </citation>
    <scope>NUCLEOTIDE SEQUENCE [LARGE SCALE GENOMIC DNA]</scope>
    <source>
        <strain evidence="7 8">1626</strain>
    </source>
</reference>
<comment type="caution">
    <text evidence="7">The sequence shown here is derived from an EMBL/GenBank/DDBJ whole genome shotgun (WGS) entry which is preliminary data.</text>
</comment>
<keyword evidence="8" id="KW-1185">Reference proteome</keyword>
<evidence type="ECO:0000256" key="2">
    <source>
        <dbReference type="ARBA" id="ARBA00007165"/>
    </source>
</evidence>
<evidence type="ECO:0000256" key="6">
    <source>
        <dbReference type="RuleBase" id="RU363076"/>
    </source>
</evidence>
<evidence type="ECO:0000256" key="1">
    <source>
        <dbReference type="ARBA" id="ARBA00004370"/>
    </source>
</evidence>
<feature type="transmembrane region" description="Helical" evidence="6">
    <location>
        <begin position="21"/>
        <end position="40"/>
    </location>
</feature>
<comment type="similarity">
    <text evidence="2 6">Belongs to the SURF1 family.</text>
</comment>
<keyword evidence="6" id="KW-1003">Cell membrane</keyword>
<name>A0A4Z1RLJ8_9GAMM</name>
<dbReference type="PANTHER" id="PTHR23427">
    <property type="entry name" value="SURFEIT LOCUS PROTEIN"/>
    <property type="match status" value="1"/>
</dbReference>
<evidence type="ECO:0000256" key="4">
    <source>
        <dbReference type="ARBA" id="ARBA00022989"/>
    </source>
</evidence>
<gene>
    <name evidence="7" type="ORF">E4582_06770</name>
</gene>
<dbReference type="Proteomes" id="UP000298681">
    <property type="component" value="Unassembled WGS sequence"/>
</dbReference>
<organism evidence="7 8">
    <name type="scientific">Luteimonas yindakuii</name>
    <dbReference type="NCBI Taxonomy" id="2565782"/>
    <lineage>
        <taxon>Bacteria</taxon>
        <taxon>Pseudomonadati</taxon>
        <taxon>Pseudomonadota</taxon>
        <taxon>Gammaproteobacteria</taxon>
        <taxon>Lysobacterales</taxon>
        <taxon>Lysobacteraceae</taxon>
        <taxon>Luteimonas</taxon>
    </lineage>
</organism>
<evidence type="ECO:0000313" key="8">
    <source>
        <dbReference type="Proteomes" id="UP000298681"/>
    </source>
</evidence>
<keyword evidence="5 6" id="KW-0472">Membrane</keyword>
<protein>
    <recommendedName>
        <fullName evidence="6">SURF1-like protein</fullName>
    </recommendedName>
</protein>
<proteinExistence type="inferred from homology"/>
<dbReference type="RefSeq" id="WP_134673865.1">
    <property type="nucleotide sequence ID" value="NZ_SPUH01000001.1"/>
</dbReference>
<keyword evidence="3 6" id="KW-0812">Transmembrane</keyword>
<dbReference type="Pfam" id="PF02104">
    <property type="entry name" value="SURF1"/>
    <property type="match status" value="1"/>
</dbReference>
<dbReference type="GO" id="GO:0005886">
    <property type="term" value="C:plasma membrane"/>
    <property type="evidence" value="ECO:0007669"/>
    <property type="project" value="UniProtKB-SubCell"/>
</dbReference>
<dbReference type="CDD" id="cd06662">
    <property type="entry name" value="SURF1"/>
    <property type="match status" value="1"/>
</dbReference>
<evidence type="ECO:0000313" key="7">
    <source>
        <dbReference type="EMBL" id="TKS54491.1"/>
    </source>
</evidence>
<evidence type="ECO:0000256" key="5">
    <source>
        <dbReference type="ARBA" id="ARBA00023136"/>
    </source>
</evidence>
<dbReference type="EMBL" id="SPUH01000001">
    <property type="protein sequence ID" value="TKS54491.1"/>
    <property type="molecule type" value="Genomic_DNA"/>
</dbReference>
<sequence length="267" mass="29130">MTPHRAAPAASARPRRPVLRIVFAAALVAAFCCFMALGIWQTQRIGWKDALVARVDARLHAEPVDPPAPARWSSITAEDDEYRRVRLRGEWLDVAPARTQAVTELGAGWWLLSPLQTGSGEIVLVNRGFVPGGAEPVARPSGPAEVVGLLRLPEVGGGFLRNNDPAADRWHSRDVGAIAASRGLPAGRVAPYFIDAAHDPAQAGWPRGGLTVVKFRDHHLQYALTWFGMALLTLVAGACLFVLERRFRHHRGLSSEEASNDQPRVER</sequence>
<feature type="transmembrane region" description="Helical" evidence="6">
    <location>
        <begin position="223"/>
        <end position="243"/>
    </location>
</feature>
<dbReference type="AlphaFoldDB" id="A0A4Z1RLJ8"/>
<dbReference type="PANTHER" id="PTHR23427:SF2">
    <property type="entry name" value="SURFEIT LOCUS PROTEIN 1"/>
    <property type="match status" value="1"/>
</dbReference>
<evidence type="ECO:0000256" key="3">
    <source>
        <dbReference type="ARBA" id="ARBA00022692"/>
    </source>
</evidence>
<keyword evidence="4 6" id="KW-1133">Transmembrane helix</keyword>
<comment type="subcellular location">
    <subcellularLocation>
        <location evidence="6">Cell membrane</location>
        <topology evidence="6">Multi-pass membrane protein</topology>
    </subcellularLocation>
    <subcellularLocation>
        <location evidence="1">Membrane</location>
    </subcellularLocation>
</comment>
<dbReference type="InterPro" id="IPR002994">
    <property type="entry name" value="Surf1/Shy1"/>
</dbReference>
<dbReference type="InterPro" id="IPR045214">
    <property type="entry name" value="Surf1/Surf4"/>
</dbReference>
<dbReference type="PROSITE" id="PS50895">
    <property type="entry name" value="SURF1"/>
    <property type="match status" value="1"/>
</dbReference>